<dbReference type="SUPFAM" id="SSF56300">
    <property type="entry name" value="Metallo-dependent phosphatases"/>
    <property type="match status" value="1"/>
</dbReference>
<evidence type="ECO:0000256" key="4">
    <source>
        <dbReference type="ARBA" id="ARBA00023136"/>
    </source>
</evidence>
<evidence type="ECO:0000256" key="2">
    <source>
        <dbReference type="ARBA" id="ARBA00022519"/>
    </source>
</evidence>
<gene>
    <name evidence="7" type="ORF">WFZ85_03855</name>
</gene>
<feature type="domain" description="Calcineurin-like phosphoesterase" evidence="6">
    <location>
        <begin position="8"/>
        <end position="205"/>
    </location>
</feature>
<keyword evidence="4" id="KW-0472">Membrane</keyword>
<evidence type="ECO:0000313" key="7">
    <source>
        <dbReference type="EMBL" id="MEM0541737.1"/>
    </source>
</evidence>
<organism evidence="7 8">
    <name type="scientific">Flavobacterium aureirubrum</name>
    <dbReference type="NCBI Taxonomy" id="3133147"/>
    <lineage>
        <taxon>Bacteria</taxon>
        <taxon>Pseudomonadati</taxon>
        <taxon>Bacteroidota</taxon>
        <taxon>Flavobacteriia</taxon>
        <taxon>Flavobacteriales</taxon>
        <taxon>Flavobacteriaceae</taxon>
        <taxon>Flavobacterium</taxon>
    </lineage>
</organism>
<keyword evidence="5" id="KW-0464">Manganese</keyword>
<dbReference type="InterPro" id="IPR004843">
    <property type="entry name" value="Calcineurin-like_PHP"/>
</dbReference>
<dbReference type="EMBL" id="JBCGDO010000003">
    <property type="protein sequence ID" value="MEM0541737.1"/>
    <property type="molecule type" value="Genomic_DNA"/>
</dbReference>
<keyword evidence="8" id="KW-1185">Reference proteome</keyword>
<evidence type="ECO:0000259" key="6">
    <source>
        <dbReference type="Pfam" id="PF00149"/>
    </source>
</evidence>
<dbReference type="Gene3D" id="3.60.21.10">
    <property type="match status" value="1"/>
</dbReference>
<protein>
    <submittedName>
        <fullName evidence="7">UDP-2,3-diacylglucosamine diphosphatase</fullName>
        <ecNumber evidence="7">3.6.1.54</ecNumber>
    </submittedName>
</protein>
<dbReference type="GO" id="GO:0016787">
    <property type="term" value="F:hydrolase activity"/>
    <property type="evidence" value="ECO:0007669"/>
    <property type="project" value="UniProtKB-KW"/>
</dbReference>
<evidence type="ECO:0000256" key="3">
    <source>
        <dbReference type="ARBA" id="ARBA00022723"/>
    </source>
</evidence>
<sequence length="273" mass="31869">MKKRNIEVVVISDVHLGTYGCHANELFDYLSAIKPKTLILNGDIIDIWQFRKSYFPASHLKVIKKLISLSTKGTKVYYLTGNHDEFLRKFTDLHLGNMSLINKLVLNLDGKKAWFFHGDVFDASINHAKWLAKLGGWGYDLLIIINRVLNWFLTKCNKEPYSLSKKIKDNVKSAIKFITNFENVCVELAIENKYDYVVCGHIHEPKMKLIETEKGKTTYLNSGDWIENLTALEYSNKKWKLYKHNPVHDFFDEEQHFEYENKLAEQFISVLKN</sequence>
<evidence type="ECO:0000256" key="1">
    <source>
        <dbReference type="ARBA" id="ARBA00022475"/>
    </source>
</evidence>
<keyword evidence="1" id="KW-1003">Cell membrane</keyword>
<keyword evidence="2" id="KW-0997">Cell inner membrane</keyword>
<dbReference type="CDD" id="cd07398">
    <property type="entry name" value="MPP_YbbF-LpxH"/>
    <property type="match status" value="1"/>
</dbReference>
<comment type="caution">
    <text evidence="7">The sequence shown here is derived from an EMBL/GenBank/DDBJ whole genome shotgun (WGS) entry which is preliminary data.</text>
</comment>
<evidence type="ECO:0000256" key="5">
    <source>
        <dbReference type="ARBA" id="ARBA00023211"/>
    </source>
</evidence>
<dbReference type="InterPro" id="IPR029052">
    <property type="entry name" value="Metallo-depent_PP-like"/>
</dbReference>
<dbReference type="EC" id="3.6.1.54" evidence="7"/>
<proteinExistence type="predicted"/>
<dbReference type="InterPro" id="IPR043461">
    <property type="entry name" value="LpxH-like"/>
</dbReference>
<dbReference type="RefSeq" id="WP_342694965.1">
    <property type="nucleotide sequence ID" value="NZ_JBCGDO010000003.1"/>
</dbReference>
<accession>A0ABU9N1Z1</accession>
<reference evidence="7 8" key="1">
    <citation type="submission" date="2024-03" db="EMBL/GenBank/DDBJ databases">
        <title>Two novel species of the genus Flavobacterium exhibiting potentially degradation of complex polysaccharides.</title>
        <authorList>
            <person name="Lian X."/>
        </authorList>
    </citation>
    <scope>NUCLEOTIDE SEQUENCE [LARGE SCALE GENOMIC DNA]</scope>
    <source>
        <strain evidence="8">j3</strain>
    </source>
</reference>
<keyword evidence="3" id="KW-0479">Metal-binding</keyword>
<dbReference type="PANTHER" id="PTHR34990:SF2">
    <property type="entry name" value="BLL8164 PROTEIN"/>
    <property type="match status" value="1"/>
</dbReference>
<dbReference type="PANTHER" id="PTHR34990">
    <property type="entry name" value="UDP-2,3-DIACYLGLUCOSAMINE HYDROLASE-RELATED"/>
    <property type="match status" value="1"/>
</dbReference>
<dbReference type="Proteomes" id="UP001460072">
    <property type="component" value="Unassembled WGS sequence"/>
</dbReference>
<dbReference type="Pfam" id="PF00149">
    <property type="entry name" value="Metallophos"/>
    <property type="match status" value="1"/>
</dbReference>
<keyword evidence="7" id="KW-0378">Hydrolase</keyword>
<evidence type="ECO:0000313" key="8">
    <source>
        <dbReference type="Proteomes" id="UP001460072"/>
    </source>
</evidence>
<name>A0ABU9N1Z1_9FLAO</name>